<evidence type="ECO:0000313" key="1">
    <source>
        <dbReference type="EMBL" id="KAH0564927.1"/>
    </source>
</evidence>
<protein>
    <submittedName>
        <fullName evidence="1">Uncharacterized protein</fullName>
    </submittedName>
</protein>
<name>A0A9P8LGI7_9PEZI</name>
<dbReference type="Proteomes" id="UP000750711">
    <property type="component" value="Unassembled WGS sequence"/>
</dbReference>
<reference evidence="1" key="1">
    <citation type="submission" date="2021-03" db="EMBL/GenBank/DDBJ databases">
        <title>Comparative genomics and phylogenomic investigation of the class Geoglossomycetes provide insights into ecological specialization and systematics.</title>
        <authorList>
            <person name="Melie T."/>
            <person name="Pirro S."/>
            <person name="Miller A.N."/>
            <person name="Quandt A."/>
        </authorList>
    </citation>
    <scope>NUCLEOTIDE SEQUENCE</scope>
    <source>
        <strain evidence="1">CAQ_001_2017</strain>
    </source>
</reference>
<comment type="caution">
    <text evidence="1">The sequence shown here is derived from an EMBL/GenBank/DDBJ whole genome shotgun (WGS) entry which is preliminary data.</text>
</comment>
<accession>A0A9P8LGI7</accession>
<gene>
    <name evidence="1" type="ORF">GP486_001682</name>
</gene>
<evidence type="ECO:0000313" key="2">
    <source>
        <dbReference type="Proteomes" id="UP000750711"/>
    </source>
</evidence>
<sequence>MVRVQSLFFSLPIELRLLVYQELLLARPCRNLQILRVCRDIYNEARPVLFKRPLKFRTHEDLYDWVKKADSDARELVTSINFSLLSFQPRTPHSQPLFDYRMQYGYGQDLPDLQNALMPLLNVRELVIFKSTEYLSINYAHDFYFSFFPWLAGRYPELRYLTLFISWIPLDFLLQMRFLRTFRFTGFSRSPPAAALIIFQSLTHLEELEVVGPPLDIYYLSSYTGGMYYGQSVTHEVLLGIRPLKAFTICEVRGGRRHPGMLFSEEIISALVKNHGSSLRSLKISLDFPPSATRREALARLFGLPDSSIKRVELGWPGLDVLTLDVLPHPLRSLQISCDHHFPPDDAAQKLVAQKPMLPELAEVVLRIDWRTRPAGSIGRGIIAVEGPCGKNKMDAAVARLKSAGLEARSGWWHPIMFDDLGDDYDDEPRVRGGGGHAKTAGIL</sequence>
<dbReference type="EMBL" id="JAGHQM010000159">
    <property type="protein sequence ID" value="KAH0564927.1"/>
    <property type="molecule type" value="Genomic_DNA"/>
</dbReference>
<keyword evidence="2" id="KW-1185">Reference proteome</keyword>
<organism evidence="1 2">
    <name type="scientific">Trichoglossum hirsutum</name>
    <dbReference type="NCBI Taxonomy" id="265104"/>
    <lineage>
        <taxon>Eukaryota</taxon>
        <taxon>Fungi</taxon>
        <taxon>Dikarya</taxon>
        <taxon>Ascomycota</taxon>
        <taxon>Pezizomycotina</taxon>
        <taxon>Geoglossomycetes</taxon>
        <taxon>Geoglossales</taxon>
        <taxon>Geoglossaceae</taxon>
        <taxon>Trichoglossum</taxon>
    </lineage>
</organism>
<proteinExistence type="predicted"/>
<dbReference type="AlphaFoldDB" id="A0A9P8LGI7"/>